<evidence type="ECO:0000256" key="7">
    <source>
        <dbReference type="ARBA" id="ARBA00023136"/>
    </source>
</evidence>
<evidence type="ECO:0000313" key="10">
    <source>
        <dbReference type="EMBL" id="KAL3847717.1"/>
    </source>
</evidence>
<proteinExistence type="inferred from homology"/>
<evidence type="ECO:0000256" key="2">
    <source>
        <dbReference type="ARBA" id="ARBA00006109"/>
    </source>
</evidence>
<dbReference type="PANTHER" id="PTHR21181:SF7">
    <property type="entry name" value="ER MEMBRANE PROTEIN COMPLEX SUBUNIT 5"/>
    <property type="match status" value="1"/>
</dbReference>
<dbReference type="GO" id="GO:0031901">
    <property type="term" value="C:early endosome membrane"/>
    <property type="evidence" value="ECO:0007669"/>
    <property type="project" value="UniProtKB-SubCell"/>
</dbReference>
<evidence type="ECO:0000313" key="12">
    <source>
        <dbReference type="Proteomes" id="UP001634394"/>
    </source>
</evidence>
<name>A0ABD3UFT6_SINWO</name>
<comment type="subunit">
    <text evidence="3">Component of the ER membrane protein complex (EMC).</text>
</comment>
<dbReference type="GO" id="GO:0072546">
    <property type="term" value="C:EMC complex"/>
    <property type="evidence" value="ECO:0007669"/>
    <property type="project" value="UniProtKB-UniRule"/>
</dbReference>
<keyword evidence="12" id="KW-1185">Reference proteome</keyword>
<keyword evidence="6" id="KW-1133">Transmembrane helix</keyword>
<keyword evidence="7" id="KW-0472">Membrane</keyword>
<dbReference type="AlphaFoldDB" id="A0ABD3UFT6"/>
<keyword evidence="5 8" id="KW-0256">Endoplasmic reticulum</keyword>
<dbReference type="EMBL" id="JBJQND010000016">
    <property type="protein sequence ID" value="KAL3847781.1"/>
    <property type="molecule type" value="Genomic_DNA"/>
</dbReference>
<keyword evidence="8" id="KW-0333">Golgi apparatus</keyword>
<dbReference type="InterPro" id="IPR018937">
    <property type="entry name" value="MMgT"/>
</dbReference>
<dbReference type="EMBL" id="JBJQND010000016">
    <property type="protein sequence ID" value="KAL3847718.1"/>
    <property type="molecule type" value="Genomic_DNA"/>
</dbReference>
<dbReference type="PANTHER" id="PTHR21181">
    <property type="match status" value="1"/>
</dbReference>
<evidence type="ECO:0000256" key="1">
    <source>
        <dbReference type="ARBA" id="ARBA00004477"/>
    </source>
</evidence>
<feature type="chain" id="PRO_5044725050" description="Membrane magnesium transporter" evidence="9">
    <location>
        <begin position="19"/>
        <end position="104"/>
    </location>
</feature>
<dbReference type="Proteomes" id="UP001634394">
    <property type="component" value="Unassembled WGS sequence"/>
</dbReference>
<evidence type="ECO:0000256" key="9">
    <source>
        <dbReference type="SAM" id="SignalP"/>
    </source>
</evidence>
<evidence type="ECO:0000256" key="8">
    <source>
        <dbReference type="RuleBase" id="RU367002"/>
    </source>
</evidence>
<comment type="caution">
    <text evidence="11">The sequence shown here is derived from an EMBL/GenBank/DDBJ whole genome shotgun (WGS) entry which is preliminary data.</text>
</comment>
<gene>
    <name evidence="10" type="ORF">ACJMK2_018614</name>
    <name evidence="11" type="ORF">ACJMK2_018675</name>
</gene>
<keyword evidence="8" id="KW-0967">Endosome</keyword>
<evidence type="ECO:0000256" key="4">
    <source>
        <dbReference type="ARBA" id="ARBA00022692"/>
    </source>
</evidence>
<dbReference type="EMBL" id="JBJQND010000016">
    <property type="protein sequence ID" value="KAL3847717.1"/>
    <property type="molecule type" value="Genomic_DNA"/>
</dbReference>
<keyword evidence="4" id="KW-0812">Transmembrane</keyword>
<comment type="similarity">
    <text evidence="2 8">Belongs to the membrane magnesium transporter (TC 1.A.67) family.</text>
</comment>
<sequence length="104" mass="11891">MGFHKICVIVGLVALAHAAYSAAQHRAYLRLTEQEFTRLPWDILMQSLASLVLTCYGVVHVAGKFKEICASAELDNKTWDTLTNRQAFYSFNHRGKALYEERER</sequence>
<accession>A0ABD3UFT6</accession>
<keyword evidence="9" id="KW-0732">Signal</keyword>
<dbReference type="GO" id="GO:0000139">
    <property type="term" value="C:Golgi membrane"/>
    <property type="evidence" value="ECO:0007669"/>
    <property type="project" value="UniProtKB-SubCell"/>
</dbReference>
<evidence type="ECO:0000256" key="6">
    <source>
        <dbReference type="ARBA" id="ARBA00022989"/>
    </source>
</evidence>
<comment type="subcellular location">
    <subcellularLocation>
        <location evidence="1">Endoplasmic reticulum membrane</location>
        <topology evidence="1">Multi-pass membrane protein</topology>
    </subcellularLocation>
    <subcellularLocation>
        <location evidence="8">Golgi apparatus membrane</location>
        <topology evidence="8">Multi-pass membrane protein</topology>
    </subcellularLocation>
    <subcellularLocation>
        <location evidence="8">Early endosome membrane</location>
        <topology evidence="8">Multi-pass membrane protein</topology>
    </subcellularLocation>
</comment>
<dbReference type="Pfam" id="PF10270">
    <property type="entry name" value="MMgT"/>
    <property type="match status" value="1"/>
</dbReference>
<evidence type="ECO:0000313" key="11">
    <source>
        <dbReference type="EMBL" id="KAL3847781.1"/>
    </source>
</evidence>
<keyword evidence="8" id="KW-0460">Magnesium</keyword>
<reference evidence="11 12" key="1">
    <citation type="submission" date="2024-11" db="EMBL/GenBank/DDBJ databases">
        <title>Chromosome-level genome assembly of the freshwater bivalve Anodonta woodiana.</title>
        <authorList>
            <person name="Chen X."/>
        </authorList>
    </citation>
    <scope>NUCLEOTIDE SEQUENCE [LARGE SCALE GENOMIC DNA]</scope>
    <source>
        <strain evidence="11">MN2024</strain>
        <tissue evidence="11">Gills</tissue>
    </source>
</reference>
<evidence type="ECO:0000256" key="5">
    <source>
        <dbReference type="ARBA" id="ARBA00022824"/>
    </source>
</evidence>
<protein>
    <recommendedName>
        <fullName evidence="8">Membrane magnesium transporter</fullName>
    </recommendedName>
</protein>
<comment type="function">
    <text evidence="8">Part of the endoplasmic reticulum membrane protein complex (EMC) that enables the energy-independent insertion into endoplasmic reticulum membranes of newly synthesized membrane proteins. May be involved in Mg(2+) transport.</text>
</comment>
<feature type="signal peptide" evidence="9">
    <location>
        <begin position="1"/>
        <end position="18"/>
    </location>
</feature>
<keyword evidence="8" id="KW-0813">Transport</keyword>
<organism evidence="11 12">
    <name type="scientific">Sinanodonta woodiana</name>
    <name type="common">Chinese pond mussel</name>
    <name type="synonym">Anodonta woodiana</name>
    <dbReference type="NCBI Taxonomy" id="1069815"/>
    <lineage>
        <taxon>Eukaryota</taxon>
        <taxon>Metazoa</taxon>
        <taxon>Spiralia</taxon>
        <taxon>Lophotrochozoa</taxon>
        <taxon>Mollusca</taxon>
        <taxon>Bivalvia</taxon>
        <taxon>Autobranchia</taxon>
        <taxon>Heteroconchia</taxon>
        <taxon>Palaeoheterodonta</taxon>
        <taxon>Unionida</taxon>
        <taxon>Unionoidea</taxon>
        <taxon>Unionidae</taxon>
        <taxon>Unioninae</taxon>
        <taxon>Sinanodonta</taxon>
    </lineage>
</organism>
<evidence type="ECO:0000256" key="3">
    <source>
        <dbReference type="ARBA" id="ARBA00011276"/>
    </source>
</evidence>